<dbReference type="OrthoDB" id="1632160at2"/>
<feature type="transmembrane region" description="Helical" evidence="7">
    <location>
        <begin position="31"/>
        <end position="48"/>
    </location>
</feature>
<evidence type="ECO:0000256" key="4">
    <source>
        <dbReference type="ARBA" id="ARBA00022692"/>
    </source>
</evidence>
<dbReference type="InterPro" id="IPR007341">
    <property type="entry name" value="Transgly_assoc"/>
</dbReference>
<reference evidence="8" key="1">
    <citation type="journal article" date="2014" name="Int. J. Syst. Evol. Microbiol.">
        <title>Complete genome sequence of Corynebacterium casei LMG S-19264T (=DSM 44701T), isolated from a smear-ripened cheese.</title>
        <authorList>
            <consortium name="US DOE Joint Genome Institute (JGI-PGF)"/>
            <person name="Walter F."/>
            <person name="Albersmeier A."/>
            <person name="Kalinowski J."/>
            <person name="Ruckert C."/>
        </authorList>
    </citation>
    <scope>NUCLEOTIDE SEQUENCE</scope>
    <source>
        <strain evidence="8">CGMCC 1.15533</strain>
    </source>
</reference>
<evidence type="ECO:0000256" key="1">
    <source>
        <dbReference type="ARBA" id="ARBA00004651"/>
    </source>
</evidence>
<dbReference type="AlphaFoldDB" id="A0A917EFM7"/>
<evidence type="ECO:0000313" key="8">
    <source>
        <dbReference type="EMBL" id="GGE37169.1"/>
    </source>
</evidence>
<gene>
    <name evidence="8" type="ORF">GCM10011510_18110</name>
</gene>
<name>A0A917EFM7_9STRE</name>
<keyword evidence="9" id="KW-1185">Reference proteome</keyword>
<organism evidence="8 9">
    <name type="scientific">Streptococcus himalayensis</name>
    <dbReference type="NCBI Taxonomy" id="1888195"/>
    <lineage>
        <taxon>Bacteria</taxon>
        <taxon>Bacillati</taxon>
        <taxon>Bacillota</taxon>
        <taxon>Bacilli</taxon>
        <taxon>Lactobacillales</taxon>
        <taxon>Streptococcaceae</taxon>
        <taxon>Streptococcus</taxon>
    </lineage>
</organism>
<dbReference type="Pfam" id="PF04226">
    <property type="entry name" value="Transgly_assoc"/>
    <property type="match status" value="1"/>
</dbReference>
<protein>
    <submittedName>
        <fullName evidence="8">Membrane protein</fullName>
    </submittedName>
</protein>
<dbReference type="EMBL" id="BMJN01000045">
    <property type="protein sequence ID" value="GGE37169.1"/>
    <property type="molecule type" value="Genomic_DNA"/>
</dbReference>
<feature type="transmembrane region" description="Helical" evidence="7">
    <location>
        <begin position="54"/>
        <end position="72"/>
    </location>
</feature>
<evidence type="ECO:0000313" key="9">
    <source>
        <dbReference type="Proteomes" id="UP000660801"/>
    </source>
</evidence>
<evidence type="ECO:0000256" key="5">
    <source>
        <dbReference type="ARBA" id="ARBA00022989"/>
    </source>
</evidence>
<keyword evidence="6 7" id="KW-0472">Membrane</keyword>
<keyword evidence="4 7" id="KW-0812">Transmembrane</keyword>
<keyword evidence="5 7" id="KW-1133">Transmembrane helix</keyword>
<dbReference type="GO" id="GO:0005886">
    <property type="term" value="C:plasma membrane"/>
    <property type="evidence" value="ECO:0007669"/>
    <property type="project" value="UniProtKB-SubCell"/>
</dbReference>
<proteinExistence type="inferred from homology"/>
<evidence type="ECO:0000256" key="3">
    <source>
        <dbReference type="ARBA" id="ARBA00022475"/>
    </source>
</evidence>
<dbReference type="PANTHER" id="PTHR33884">
    <property type="entry name" value="UPF0410 PROTEIN YMGE"/>
    <property type="match status" value="1"/>
</dbReference>
<comment type="subcellular location">
    <subcellularLocation>
        <location evidence="1">Cell membrane</location>
        <topology evidence="1">Multi-pass membrane protein</topology>
    </subcellularLocation>
</comment>
<dbReference type="PANTHER" id="PTHR33884:SF3">
    <property type="entry name" value="UPF0410 PROTEIN YMGE"/>
    <property type="match status" value="1"/>
</dbReference>
<dbReference type="RefSeq" id="WP_068990704.1">
    <property type="nucleotide sequence ID" value="NZ_BMJN01000045.1"/>
</dbReference>
<sequence>MIGSMLIGWLIAFLAAAITNRGERMGCIGKILLGWAGAWIGQLLFGYWGPQMAGTAIVPSILGAMLLLALFWRRER</sequence>
<accession>A0A917EFM7</accession>
<evidence type="ECO:0000256" key="6">
    <source>
        <dbReference type="ARBA" id="ARBA00023136"/>
    </source>
</evidence>
<feature type="transmembrane region" description="Helical" evidence="7">
    <location>
        <begin position="6"/>
        <end position="22"/>
    </location>
</feature>
<comment type="caution">
    <text evidence="8">The sequence shown here is derived from an EMBL/GenBank/DDBJ whole genome shotgun (WGS) entry which is preliminary data.</text>
</comment>
<comment type="similarity">
    <text evidence="2">Belongs to the UPF0410 family.</text>
</comment>
<keyword evidence="3" id="KW-1003">Cell membrane</keyword>
<evidence type="ECO:0000256" key="7">
    <source>
        <dbReference type="SAM" id="Phobius"/>
    </source>
</evidence>
<reference evidence="8" key="2">
    <citation type="submission" date="2020-09" db="EMBL/GenBank/DDBJ databases">
        <authorList>
            <person name="Sun Q."/>
            <person name="Zhou Y."/>
        </authorList>
    </citation>
    <scope>NUCLEOTIDE SEQUENCE</scope>
    <source>
        <strain evidence="8">CGMCC 1.15533</strain>
    </source>
</reference>
<evidence type="ECO:0000256" key="2">
    <source>
        <dbReference type="ARBA" id="ARBA00011006"/>
    </source>
</evidence>
<dbReference type="Proteomes" id="UP000660801">
    <property type="component" value="Unassembled WGS sequence"/>
</dbReference>